<evidence type="ECO:0000313" key="2">
    <source>
        <dbReference type="Proteomes" id="UP000736335"/>
    </source>
</evidence>
<proteinExistence type="predicted"/>
<dbReference type="EMBL" id="WIUZ02000005">
    <property type="protein sequence ID" value="KAF9786819.1"/>
    <property type="molecule type" value="Genomic_DNA"/>
</dbReference>
<reference evidence="1" key="2">
    <citation type="submission" date="2020-11" db="EMBL/GenBank/DDBJ databases">
        <authorList>
            <consortium name="DOE Joint Genome Institute"/>
            <person name="Kuo A."/>
            <person name="Miyauchi S."/>
            <person name="Kiss E."/>
            <person name="Drula E."/>
            <person name="Kohler A."/>
            <person name="Sanchez-Garcia M."/>
            <person name="Andreopoulos B."/>
            <person name="Barry K.W."/>
            <person name="Bonito G."/>
            <person name="Buee M."/>
            <person name="Carver A."/>
            <person name="Chen C."/>
            <person name="Cichocki N."/>
            <person name="Clum A."/>
            <person name="Culley D."/>
            <person name="Crous P.W."/>
            <person name="Fauchery L."/>
            <person name="Girlanda M."/>
            <person name="Hayes R."/>
            <person name="Keri Z."/>
            <person name="Labutti K."/>
            <person name="Lipzen A."/>
            <person name="Lombard V."/>
            <person name="Magnuson J."/>
            <person name="Maillard F."/>
            <person name="Morin E."/>
            <person name="Murat C."/>
            <person name="Nolan M."/>
            <person name="Ohm R."/>
            <person name="Pangilinan J."/>
            <person name="Pereira M."/>
            <person name="Perotto S."/>
            <person name="Peter M."/>
            <person name="Riley R."/>
            <person name="Sitrit Y."/>
            <person name="Stielow B."/>
            <person name="Szollosi G."/>
            <person name="Zifcakova L."/>
            <person name="Stursova M."/>
            <person name="Spatafora J.W."/>
            <person name="Tedersoo L."/>
            <person name="Vaario L.-M."/>
            <person name="Yamada A."/>
            <person name="Yan M."/>
            <person name="Wang P."/>
            <person name="Xu J."/>
            <person name="Bruns T."/>
            <person name="Baldrian P."/>
            <person name="Vilgalys R."/>
            <person name="Henrissat B."/>
            <person name="Grigoriev I.V."/>
            <person name="Hibbett D."/>
            <person name="Nagy L.G."/>
            <person name="Martin F.M."/>
        </authorList>
    </citation>
    <scope>NUCLEOTIDE SEQUENCE</scope>
    <source>
        <strain evidence="1">UH-Tt-Lm1</strain>
    </source>
</reference>
<protein>
    <submittedName>
        <fullName evidence="1">Uncharacterized protein</fullName>
    </submittedName>
</protein>
<keyword evidence="2" id="KW-1185">Reference proteome</keyword>
<name>A0A9P6HJR6_9AGAM</name>
<evidence type="ECO:0000313" key="1">
    <source>
        <dbReference type="EMBL" id="KAF9786819.1"/>
    </source>
</evidence>
<sequence length="146" mass="16529">MSLAQDPHPDVEHWLGNHHRVSETRDGGEIHVFAIEQGNVYASESKKTYEVVIAIGPISLKFVIVVDFENKSFSVSAYGKFPFLPMFKIGYGSGSFDKGVTFKFDMQVIKGTFTFYIKDGWLWLHYDISVLGKHFKGDLKLIPLPV</sequence>
<accession>A0A9P6HJR6</accession>
<dbReference type="OrthoDB" id="3011999at2759"/>
<reference evidence="1" key="1">
    <citation type="journal article" date="2020" name="Nat. Commun.">
        <title>Large-scale genome sequencing of mycorrhizal fungi provides insights into the early evolution of symbiotic traits.</title>
        <authorList>
            <person name="Miyauchi S."/>
            <person name="Kiss E."/>
            <person name="Kuo A."/>
            <person name="Drula E."/>
            <person name="Kohler A."/>
            <person name="Sanchez-Garcia M."/>
            <person name="Morin E."/>
            <person name="Andreopoulos B."/>
            <person name="Barry K.W."/>
            <person name="Bonito G."/>
            <person name="Buee M."/>
            <person name="Carver A."/>
            <person name="Chen C."/>
            <person name="Cichocki N."/>
            <person name="Clum A."/>
            <person name="Culley D."/>
            <person name="Crous P.W."/>
            <person name="Fauchery L."/>
            <person name="Girlanda M."/>
            <person name="Hayes R.D."/>
            <person name="Keri Z."/>
            <person name="LaButti K."/>
            <person name="Lipzen A."/>
            <person name="Lombard V."/>
            <person name="Magnuson J."/>
            <person name="Maillard F."/>
            <person name="Murat C."/>
            <person name="Nolan M."/>
            <person name="Ohm R.A."/>
            <person name="Pangilinan J."/>
            <person name="Pereira M.F."/>
            <person name="Perotto S."/>
            <person name="Peter M."/>
            <person name="Pfister S."/>
            <person name="Riley R."/>
            <person name="Sitrit Y."/>
            <person name="Stielow J.B."/>
            <person name="Szollosi G."/>
            <person name="Zifcakova L."/>
            <person name="Stursova M."/>
            <person name="Spatafora J.W."/>
            <person name="Tedersoo L."/>
            <person name="Vaario L.M."/>
            <person name="Yamada A."/>
            <person name="Yan M."/>
            <person name="Wang P."/>
            <person name="Xu J."/>
            <person name="Bruns T."/>
            <person name="Baldrian P."/>
            <person name="Vilgalys R."/>
            <person name="Dunand C."/>
            <person name="Henrissat B."/>
            <person name="Grigoriev I.V."/>
            <person name="Hibbett D."/>
            <person name="Nagy L.G."/>
            <person name="Martin F.M."/>
        </authorList>
    </citation>
    <scope>NUCLEOTIDE SEQUENCE</scope>
    <source>
        <strain evidence="1">UH-Tt-Lm1</strain>
    </source>
</reference>
<gene>
    <name evidence="1" type="ORF">BJ322DRAFT_1209843</name>
</gene>
<organism evidence="1 2">
    <name type="scientific">Thelephora terrestris</name>
    <dbReference type="NCBI Taxonomy" id="56493"/>
    <lineage>
        <taxon>Eukaryota</taxon>
        <taxon>Fungi</taxon>
        <taxon>Dikarya</taxon>
        <taxon>Basidiomycota</taxon>
        <taxon>Agaricomycotina</taxon>
        <taxon>Agaricomycetes</taxon>
        <taxon>Thelephorales</taxon>
        <taxon>Thelephoraceae</taxon>
        <taxon>Thelephora</taxon>
    </lineage>
</organism>
<dbReference type="AlphaFoldDB" id="A0A9P6HJR6"/>
<comment type="caution">
    <text evidence="1">The sequence shown here is derived from an EMBL/GenBank/DDBJ whole genome shotgun (WGS) entry which is preliminary data.</text>
</comment>
<dbReference type="Proteomes" id="UP000736335">
    <property type="component" value="Unassembled WGS sequence"/>
</dbReference>